<evidence type="ECO:0000313" key="1">
    <source>
        <dbReference type="EMBL" id="SDN40806.1"/>
    </source>
</evidence>
<dbReference type="EMBL" id="FNIE01000004">
    <property type="protein sequence ID" value="SDN40806.1"/>
    <property type="molecule type" value="Genomic_DNA"/>
</dbReference>
<dbReference type="AlphaFoldDB" id="A0A1H0B594"/>
<reference evidence="1 2" key="1">
    <citation type="submission" date="2016-10" db="EMBL/GenBank/DDBJ databases">
        <authorList>
            <person name="de Groot N.N."/>
        </authorList>
    </citation>
    <scope>NUCLEOTIDE SEQUENCE [LARGE SCALE GENOMIC DNA]</scope>
    <source>
        <strain evidence="1 2">CGMCC 4.2022</strain>
    </source>
</reference>
<accession>A0A1H0B594</accession>
<name>A0A1H0B594_9ACTN</name>
<evidence type="ECO:0000313" key="2">
    <source>
        <dbReference type="Proteomes" id="UP000199341"/>
    </source>
</evidence>
<keyword evidence="2" id="KW-1185">Reference proteome</keyword>
<proteinExistence type="predicted"/>
<dbReference type="Proteomes" id="UP000199341">
    <property type="component" value="Unassembled WGS sequence"/>
</dbReference>
<protein>
    <submittedName>
        <fullName evidence="1">Uncharacterized protein</fullName>
    </submittedName>
</protein>
<dbReference type="STRING" id="310781.SAMN05216259_10455"/>
<gene>
    <name evidence="1" type="ORF">SAMN05216259_10455</name>
</gene>
<organism evidence="1 2">
    <name type="scientific">Actinacidiphila guanduensis</name>
    <dbReference type="NCBI Taxonomy" id="310781"/>
    <lineage>
        <taxon>Bacteria</taxon>
        <taxon>Bacillati</taxon>
        <taxon>Actinomycetota</taxon>
        <taxon>Actinomycetes</taxon>
        <taxon>Kitasatosporales</taxon>
        <taxon>Streptomycetaceae</taxon>
        <taxon>Actinacidiphila</taxon>
    </lineage>
</organism>
<sequence length="118" mass="13003">MDQGCGGGLTPRRFTVDLDADRPVARPRDGVGSAGTVHAVQFPYLVSAADPEVLLVDATTQSADTRWYLELDWSCEGRTGTARIDDRGRPFRTTSTRGKARYWYGRKAGVPAWVPYPD</sequence>